<reference evidence="1 2" key="1">
    <citation type="journal article" date="2016" name="Nat. Commun.">
        <title>Thousands of microbial genomes shed light on interconnected biogeochemical processes in an aquifer system.</title>
        <authorList>
            <person name="Anantharaman K."/>
            <person name="Brown C.T."/>
            <person name="Hug L.A."/>
            <person name="Sharon I."/>
            <person name="Castelle C.J."/>
            <person name="Probst A.J."/>
            <person name="Thomas B.C."/>
            <person name="Singh A."/>
            <person name="Wilkins M.J."/>
            <person name="Karaoz U."/>
            <person name="Brodie E.L."/>
            <person name="Williams K.H."/>
            <person name="Hubbard S.S."/>
            <person name="Banfield J.F."/>
        </authorList>
    </citation>
    <scope>NUCLEOTIDE SEQUENCE [LARGE SCALE GENOMIC DNA]</scope>
</reference>
<sequence>MEQTTTQIRSQTPVIAPPIKYCIYARKSMEAEDQQGYILPYCKYKKTALPVEAYLRNNFLPIFFINDVNVVNVLEVTAQTRF</sequence>
<proteinExistence type="predicted"/>
<organism evidence="1 2">
    <name type="scientific">Candidatus Nealsonbacteria bacterium RIFCSPLOWO2_01_FULL_43_32</name>
    <dbReference type="NCBI Taxonomy" id="1801672"/>
    <lineage>
        <taxon>Bacteria</taxon>
        <taxon>Candidatus Nealsoniibacteriota</taxon>
    </lineage>
</organism>
<evidence type="ECO:0000313" key="1">
    <source>
        <dbReference type="EMBL" id="OGZ23905.1"/>
    </source>
</evidence>
<dbReference type="EMBL" id="MHMH01000022">
    <property type="protein sequence ID" value="OGZ23905.1"/>
    <property type="molecule type" value="Genomic_DNA"/>
</dbReference>
<dbReference type="STRING" id="1801672.A2896_03095"/>
<dbReference type="Proteomes" id="UP000178647">
    <property type="component" value="Unassembled WGS sequence"/>
</dbReference>
<name>A0A1G2EDL7_9BACT</name>
<evidence type="ECO:0000313" key="2">
    <source>
        <dbReference type="Proteomes" id="UP000178647"/>
    </source>
</evidence>
<accession>A0A1G2EDL7</accession>
<protein>
    <submittedName>
        <fullName evidence="1">Uncharacterized protein</fullName>
    </submittedName>
</protein>
<dbReference type="AlphaFoldDB" id="A0A1G2EDL7"/>
<gene>
    <name evidence="1" type="ORF">A2896_03095</name>
</gene>
<comment type="caution">
    <text evidence="1">The sequence shown here is derived from an EMBL/GenBank/DDBJ whole genome shotgun (WGS) entry which is preliminary data.</text>
</comment>